<dbReference type="Proteomes" id="UP001215598">
    <property type="component" value="Unassembled WGS sequence"/>
</dbReference>
<protein>
    <recommendedName>
        <fullName evidence="3">Zn(2)-C6 fungal-type domain-containing protein</fullName>
    </recommendedName>
</protein>
<dbReference type="PROSITE" id="PS50048">
    <property type="entry name" value="ZN2_CY6_FUNGAL_2"/>
    <property type="match status" value="1"/>
</dbReference>
<evidence type="ECO:0000259" key="3">
    <source>
        <dbReference type="PROSITE" id="PS50048"/>
    </source>
</evidence>
<dbReference type="Pfam" id="PF00172">
    <property type="entry name" value="Zn_clus"/>
    <property type="match status" value="1"/>
</dbReference>
<feature type="region of interest" description="Disordered" evidence="2">
    <location>
        <begin position="181"/>
        <end position="213"/>
    </location>
</feature>
<feature type="compositionally biased region" description="Basic residues" evidence="2">
    <location>
        <begin position="50"/>
        <end position="60"/>
    </location>
</feature>
<name>A0AAD7IWW7_9AGAR</name>
<evidence type="ECO:0000256" key="2">
    <source>
        <dbReference type="SAM" id="MobiDB-lite"/>
    </source>
</evidence>
<dbReference type="AlphaFoldDB" id="A0AAD7IWW7"/>
<dbReference type="InterPro" id="IPR036864">
    <property type="entry name" value="Zn2-C6_fun-type_DNA-bd_sf"/>
</dbReference>
<dbReference type="SUPFAM" id="SSF57701">
    <property type="entry name" value="Zn2/Cys6 DNA-binding domain"/>
    <property type="match status" value="1"/>
</dbReference>
<dbReference type="InterPro" id="IPR050797">
    <property type="entry name" value="Carb_Metab_Trans_Reg"/>
</dbReference>
<dbReference type="PROSITE" id="PS00463">
    <property type="entry name" value="ZN2_CY6_FUNGAL_1"/>
    <property type="match status" value="1"/>
</dbReference>
<sequence length="213" mass="23363">MSNPFGLEKKVLIACSNCRTRRQKCMSESEDKPCMRCRRKGLSCEYLPMRKQKPSKRKPTRGGLGNQSAVGGQSHSTAFPPSLSSLNYAQQMPGNIQEPSGHANNPNSLSIQRTSHYVVPWDVPSSWDGQIDGGSYSTITSGSQYPPTSDGNRAWPIVPDYMVEAPGSNSDPRYPILGMHPGTTPIPMPQDASPGYPPSYSNQNFGYETNHLQ</sequence>
<dbReference type="GO" id="GO:0000981">
    <property type="term" value="F:DNA-binding transcription factor activity, RNA polymerase II-specific"/>
    <property type="evidence" value="ECO:0007669"/>
    <property type="project" value="InterPro"/>
</dbReference>
<dbReference type="EMBL" id="JARKIB010000062">
    <property type="protein sequence ID" value="KAJ7751436.1"/>
    <property type="molecule type" value="Genomic_DNA"/>
</dbReference>
<proteinExistence type="predicted"/>
<reference evidence="4" key="1">
    <citation type="submission" date="2023-03" db="EMBL/GenBank/DDBJ databases">
        <title>Massive genome expansion in bonnet fungi (Mycena s.s.) driven by repeated elements and novel gene families across ecological guilds.</title>
        <authorList>
            <consortium name="Lawrence Berkeley National Laboratory"/>
            <person name="Harder C.B."/>
            <person name="Miyauchi S."/>
            <person name="Viragh M."/>
            <person name="Kuo A."/>
            <person name="Thoen E."/>
            <person name="Andreopoulos B."/>
            <person name="Lu D."/>
            <person name="Skrede I."/>
            <person name="Drula E."/>
            <person name="Henrissat B."/>
            <person name="Morin E."/>
            <person name="Kohler A."/>
            <person name="Barry K."/>
            <person name="LaButti K."/>
            <person name="Morin E."/>
            <person name="Salamov A."/>
            <person name="Lipzen A."/>
            <person name="Mereny Z."/>
            <person name="Hegedus B."/>
            <person name="Baldrian P."/>
            <person name="Stursova M."/>
            <person name="Weitz H."/>
            <person name="Taylor A."/>
            <person name="Grigoriev I.V."/>
            <person name="Nagy L.G."/>
            <person name="Martin F."/>
            <person name="Kauserud H."/>
        </authorList>
    </citation>
    <scope>NUCLEOTIDE SEQUENCE</scope>
    <source>
        <strain evidence="4">CBHHK182m</strain>
    </source>
</reference>
<keyword evidence="5" id="KW-1185">Reference proteome</keyword>
<comment type="caution">
    <text evidence="4">The sequence shown here is derived from an EMBL/GenBank/DDBJ whole genome shotgun (WGS) entry which is preliminary data.</text>
</comment>
<evidence type="ECO:0000313" key="4">
    <source>
        <dbReference type="EMBL" id="KAJ7751436.1"/>
    </source>
</evidence>
<feature type="region of interest" description="Disordered" evidence="2">
    <location>
        <begin position="48"/>
        <end position="87"/>
    </location>
</feature>
<dbReference type="GO" id="GO:0008270">
    <property type="term" value="F:zinc ion binding"/>
    <property type="evidence" value="ECO:0007669"/>
    <property type="project" value="InterPro"/>
</dbReference>
<feature type="compositionally biased region" description="Polar residues" evidence="2">
    <location>
        <begin position="66"/>
        <end position="87"/>
    </location>
</feature>
<feature type="compositionally biased region" description="Polar residues" evidence="2">
    <location>
        <begin position="199"/>
        <end position="213"/>
    </location>
</feature>
<dbReference type="InterPro" id="IPR001138">
    <property type="entry name" value="Zn2Cys6_DnaBD"/>
</dbReference>
<organism evidence="4 5">
    <name type="scientific">Mycena metata</name>
    <dbReference type="NCBI Taxonomy" id="1033252"/>
    <lineage>
        <taxon>Eukaryota</taxon>
        <taxon>Fungi</taxon>
        <taxon>Dikarya</taxon>
        <taxon>Basidiomycota</taxon>
        <taxon>Agaricomycotina</taxon>
        <taxon>Agaricomycetes</taxon>
        <taxon>Agaricomycetidae</taxon>
        <taxon>Agaricales</taxon>
        <taxon>Marasmiineae</taxon>
        <taxon>Mycenaceae</taxon>
        <taxon>Mycena</taxon>
    </lineage>
</organism>
<accession>A0AAD7IWW7</accession>
<gene>
    <name evidence="4" type="ORF">B0H16DRAFT_1460338</name>
</gene>
<dbReference type="PANTHER" id="PTHR31668">
    <property type="entry name" value="GLUCOSE TRANSPORT TRANSCRIPTION REGULATOR RGT1-RELATED-RELATED"/>
    <property type="match status" value="1"/>
</dbReference>
<evidence type="ECO:0000256" key="1">
    <source>
        <dbReference type="ARBA" id="ARBA00023242"/>
    </source>
</evidence>
<feature type="domain" description="Zn(2)-C6 fungal-type" evidence="3">
    <location>
        <begin position="14"/>
        <end position="46"/>
    </location>
</feature>
<dbReference type="Gene3D" id="4.10.240.10">
    <property type="entry name" value="Zn(2)-C6 fungal-type DNA-binding domain"/>
    <property type="match status" value="1"/>
</dbReference>
<dbReference type="CDD" id="cd00067">
    <property type="entry name" value="GAL4"/>
    <property type="match status" value="1"/>
</dbReference>
<evidence type="ECO:0000313" key="5">
    <source>
        <dbReference type="Proteomes" id="UP001215598"/>
    </source>
</evidence>
<keyword evidence="1" id="KW-0539">Nucleus</keyword>